<name>A0A1I0ZED1_9BACI</name>
<evidence type="ECO:0000313" key="2">
    <source>
        <dbReference type="Proteomes" id="UP000198642"/>
    </source>
</evidence>
<protein>
    <submittedName>
        <fullName evidence="1">Uncharacterized protein</fullName>
    </submittedName>
</protein>
<sequence length="59" mass="7056">MVIFETENNARKLRGRRGYIIRINLDHHFSRNFKSRDDSILLFLLKKYTVKVLNAAHIL</sequence>
<dbReference type="EMBL" id="FOJW01000010">
    <property type="protein sequence ID" value="SFB22778.1"/>
    <property type="molecule type" value="Genomic_DNA"/>
</dbReference>
<accession>A0A1I0ZED1</accession>
<dbReference type="Proteomes" id="UP000198642">
    <property type="component" value="Unassembled WGS sequence"/>
</dbReference>
<proteinExistence type="predicted"/>
<evidence type="ECO:0000313" key="1">
    <source>
        <dbReference type="EMBL" id="SFB22778.1"/>
    </source>
</evidence>
<organism evidence="1 2">
    <name type="scientific">Lentibacillus halodurans</name>
    <dbReference type="NCBI Taxonomy" id="237679"/>
    <lineage>
        <taxon>Bacteria</taxon>
        <taxon>Bacillati</taxon>
        <taxon>Bacillota</taxon>
        <taxon>Bacilli</taxon>
        <taxon>Bacillales</taxon>
        <taxon>Bacillaceae</taxon>
        <taxon>Lentibacillus</taxon>
    </lineage>
</organism>
<reference evidence="1 2" key="1">
    <citation type="submission" date="2016-10" db="EMBL/GenBank/DDBJ databases">
        <authorList>
            <person name="de Groot N.N."/>
        </authorList>
    </citation>
    <scope>NUCLEOTIDE SEQUENCE [LARGE SCALE GENOMIC DNA]</scope>
    <source>
        <strain evidence="1 2">CGMCC 1.3702</strain>
    </source>
</reference>
<dbReference type="AlphaFoldDB" id="A0A1I0ZED1"/>
<keyword evidence="2" id="KW-1185">Reference proteome</keyword>
<gene>
    <name evidence="1" type="ORF">SAMN04488072_110110</name>
</gene>